<dbReference type="AlphaFoldDB" id="A0A9Q6HLZ0"/>
<dbReference type="EMBL" id="PZFQ01000066">
    <property type="protein sequence ID" value="PTI73688.1"/>
    <property type="molecule type" value="Genomic_DNA"/>
</dbReference>
<name>A0A9Q6HLZ0_9STAP</name>
<keyword evidence="1" id="KW-0547">Nucleotide-binding</keyword>
<evidence type="ECO:0000256" key="1">
    <source>
        <dbReference type="PROSITE-ProRule" id="PRU00409"/>
    </source>
</evidence>
<organism evidence="3 4">
    <name type="scientific">Staphylococcus succinus</name>
    <dbReference type="NCBI Taxonomy" id="61015"/>
    <lineage>
        <taxon>Bacteria</taxon>
        <taxon>Bacillati</taxon>
        <taxon>Bacillota</taxon>
        <taxon>Bacilli</taxon>
        <taxon>Bacillales</taxon>
        <taxon>Staphylococcaceae</taxon>
        <taxon>Staphylococcus</taxon>
    </lineage>
</organism>
<dbReference type="PANTHER" id="PTHR37018">
    <property type="entry name" value="CULTURE SPECIFIC PROTEIN, PUTATIVE (AFU_ORTHOLOGUE AFUA_2G00130)-RELATED"/>
    <property type="match status" value="1"/>
</dbReference>
<gene>
    <name evidence="3" type="ORF">BU058_12890</name>
</gene>
<dbReference type="GO" id="GO:0046872">
    <property type="term" value="F:metal ion binding"/>
    <property type="evidence" value="ECO:0007669"/>
    <property type="project" value="InterPro"/>
</dbReference>
<evidence type="ECO:0000259" key="2">
    <source>
        <dbReference type="PROSITE" id="PS50975"/>
    </source>
</evidence>
<dbReference type="Proteomes" id="UP000241960">
    <property type="component" value="Unassembled WGS sequence"/>
</dbReference>
<accession>A0A9Q6HLZ0</accession>
<comment type="caution">
    <text evidence="3">The sequence shown here is derived from an EMBL/GenBank/DDBJ whole genome shotgun (WGS) entry which is preliminary data.</text>
</comment>
<dbReference type="InterPro" id="IPR011761">
    <property type="entry name" value="ATP-grasp"/>
</dbReference>
<dbReference type="Gene3D" id="3.30.470.20">
    <property type="entry name" value="ATP-grasp fold, B domain"/>
    <property type="match status" value="1"/>
</dbReference>
<dbReference type="PROSITE" id="PS50975">
    <property type="entry name" value="ATP_GRASP"/>
    <property type="match status" value="1"/>
</dbReference>
<proteinExistence type="predicted"/>
<sequence length="402" mass="45713">MNNKINTSALLTLSNLHGTGVAYTSRPSYDSNPWLSNEEHQSNYLTGREILIADQLPMLVHQASVTDKLTSLFELVGLEIPDNIFTFDDKYSYECLIQQLAYKDGNKILFQYPHSEDVLSNRHYGVDKDLFIALNNKSRLAEWTNNKYLPDREVINIEDFSNAMSRWSFPFVLKIGDDLPTSGGNGVMICDNNNDLELAKMKISNDQNVSKTIIIERKIEARMNYSVQYAYSKSKGLIFLGVTEQLTDTAGHYQGNHKLEHIPQAVIQAGKEIMQTAVDKGYLGVAGFDLLVDKNENIYAIDLNFRQNASTSLLMLAPMLKSGHHKFFTYISPCDNKLFFNTIFKYVQKGILFPIAYYDGDWHSDDGIKSRFCGIWHGGSKDYLEKSEIQFLKEIDTSLINN</sequence>
<dbReference type="InterPro" id="IPR053269">
    <property type="entry name" value="Asp-Met_ligase"/>
</dbReference>
<dbReference type="PANTHER" id="PTHR37018:SF1">
    <property type="entry name" value="CULTURE SPECIFIC PROTEIN, PUTATIVE (AFU_ORTHOLOGUE AFUA_2G00130)-RELATED"/>
    <property type="match status" value="1"/>
</dbReference>
<dbReference type="SUPFAM" id="SSF56059">
    <property type="entry name" value="Glutathione synthetase ATP-binding domain-like"/>
    <property type="match status" value="1"/>
</dbReference>
<reference evidence="3 4" key="1">
    <citation type="journal article" date="2016" name="Front. Microbiol.">
        <title>Comprehensive Phylogenetic Analysis of Bovine Non-aureus Staphylococci Species Based on Whole-Genome Sequencing.</title>
        <authorList>
            <person name="Naushad S."/>
            <person name="Barkema H.W."/>
            <person name="Luby C."/>
            <person name="Condas L.A."/>
            <person name="Nobrega D.B."/>
            <person name="Carson D.A."/>
            <person name="De Buck J."/>
        </authorList>
    </citation>
    <scope>NUCLEOTIDE SEQUENCE [LARGE SCALE GENOMIC DNA]</scope>
    <source>
        <strain evidence="3 4">SNUC 1231</strain>
    </source>
</reference>
<dbReference type="GO" id="GO:0005524">
    <property type="term" value="F:ATP binding"/>
    <property type="evidence" value="ECO:0007669"/>
    <property type="project" value="UniProtKB-UniRule"/>
</dbReference>
<evidence type="ECO:0000313" key="3">
    <source>
        <dbReference type="EMBL" id="PTI73688.1"/>
    </source>
</evidence>
<evidence type="ECO:0000313" key="4">
    <source>
        <dbReference type="Proteomes" id="UP000241960"/>
    </source>
</evidence>
<protein>
    <submittedName>
        <fullName evidence="3">ATP-grasp domain-containing protein</fullName>
    </submittedName>
</protein>
<feature type="domain" description="ATP-grasp" evidence="2">
    <location>
        <begin position="138"/>
        <end position="333"/>
    </location>
</feature>
<dbReference type="RefSeq" id="WP_107545419.1">
    <property type="nucleotide sequence ID" value="NZ_PZFQ01000066.1"/>
</dbReference>
<keyword evidence="1" id="KW-0067">ATP-binding</keyword>